<organism evidence="5 6">
    <name type="scientific">Saccharomonospora xinjiangensis XJ-54</name>
    <dbReference type="NCBI Taxonomy" id="882086"/>
    <lineage>
        <taxon>Bacteria</taxon>
        <taxon>Bacillati</taxon>
        <taxon>Actinomycetota</taxon>
        <taxon>Actinomycetes</taxon>
        <taxon>Pseudonocardiales</taxon>
        <taxon>Pseudonocardiaceae</taxon>
        <taxon>Saccharomonospora</taxon>
    </lineage>
</organism>
<dbReference type="EMBL" id="JH636049">
    <property type="protein sequence ID" value="EID55151.1"/>
    <property type="molecule type" value="Genomic_DNA"/>
</dbReference>
<keyword evidence="6" id="KW-1185">Reference proteome</keyword>
<protein>
    <submittedName>
        <fullName evidence="5">Deazaflavin-dependent nitroreductase family protein</fullName>
    </submittedName>
</protein>
<dbReference type="Proteomes" id="UP000004691">
    <property type="component" value="Unassembled WGS sequence"/>
</dbReference>
<dbReference type="CDD" id="cd12108">
    <property type="entry name" value="Hr-like"/>
    <property type="match status" value="1"/>
</dbReference>
<dbReference type="NCBIfam" id="TIGR00026">
    <property type="entry name" value="hi_GC_TIGR00026"/>
    <property type="match status" value="1"/>
</dbReference>
<dbReference type="InterPro" id="IPR012312">
    <property type="entry name" value="Hemerythrin-like"/>
</dbReference>
<dbReference type="STRING" id="882086.SacxiDRAFT_2939"/>
<evidence type="ECO:0000256" key="1">
    <source>
        <dbReference type="ARBA" id="ARBA00008710"/>
    </source>
</evidence>
<dbReference type="PANTHER" id="PTHR39428">
    <property type="entry name" value="F420H(2)-DEPENDENT QUINONE REDUCTASE RV1261C"/>
    <property type="match status" value="1"/>
</dbReference>
<evidence type="ECO:0000313" key="6">
    <source>
        <dbReference type="Proteomes" id="UP000004691"/>
    </source>
</evidence>
<gene>
    <name evidence="5" type="ORF">SacxiDRAFT_2939</name>
</gene>
<accession>I0V4U8</accession>
<evidence type="ECO:0000259" key="4">
    <source>
        <dbReference type="Pfam" id="PF01814"/>
    </source>
</evidence>
<dbReference type="GO" id="GO:0070967">
    <property type="term" value="F:coenzyme F420 binding"/>
    <property type="evidence" value="ECO:0007669"/>
    <property type="project" value="TreeGrafter"/>
</dbReference>
<feature type="domain" description="Hemerythrin-like" evidence="4">
    <location>
        <begin position="147"/>
        <end position="269"/>
    </location>
</feature>
<dbReference type="Pfam" id="PF01814">
    <property type="entry name" value="Hemerythrin"/>
    <property type="match status" value="1"/>
</dbReference>
<dbReference type="GO" id="GO:0005886">
    <property type="term" value="C:plasma membrane"/>
    <property type="evidence" value="ECO:0007669"/>
    <property type="project" value="TreeGrafter"/>
</dbReference>
<dbReference type="Pfam" id="PF04075">
    <property type="entry name" value="F420H2_quin_red"/>
    <property type="match status" value="1"/>
</dbReference>
<dbReference type="InterPro" id="IPR012349">
    <property type="entry name" value="Split_barrel_FMN-bd"/>
</dbReference>
<dbReference type="GO" id="GO:0016491">
    <property type="term" value="F:oxidoreductase activity"/>
    <property type="evidence" value="ECO:0007669"/>
    <property type="project" value="InterPro"/>
</dbReference>
<name>I0V4U8_9PSEU</name>
<feature type="coiled-coil region" evidence="3">
    <location>
        <begin position="214"/>
        <end position="262"/>
    </location>
</feature>
<proteinExistence type="inferred from homology"/>
<dbReference type="Gene3D" id="2.30.110.10">
    <property type="entry name" value="Electron Transport, Fmn-binding Protein, Chain A"/>
    <property type="match status" value="1"/>
</dbReference>
<dbReference type="eggNOG" id="COG3945">
    <property type="taxonomic scope" value="Bacteria"/>
</dbReference>
<dbReference type="Gene3D" id="1.20.120.520">
    <property type="entry name" value="nmb1532 protein domain like"/>
    <property type="match status" value="1"/>
</dbReference>
<comment type="catalytic activity">
    <reaction evidence="2">
        <text>oxidized coenzyme F420-(gamma-L-Glu)(n) + a quinol + H(+) = reduced coenzyme F420-(gamma-L-Glu)(n) + a quinone</text>
        <dbReference type="Rhea" id="RHEA:39663"/>
        <dbReference type="Rhea" id="RHEA-COMP:12939"/>
        <dbReference type="Rhea" id="RHEA-COMP:14378"/>
        <dbReference type="ChEBI" id="CHEBI:15378"/>
        <dbReference type="ChEBI" id="CHEBI:24646"/>
        <dbReference type="ChEBI" id="CHEBI:132124"/>
        <dbReference type="ChEBI" id="CHEBI:133980"/>
        <dbReference type="ChEBI" id="CHEBI:139511"/>
    </reaction>
</comment>
<dbReference type="InterPro" id="IPR004378">
    <property type="entry name" value="F420H2_quin_Rdtase"/>
</dbReference>
<dbReference type="SUPFAM" id="SSF50475">
    <property type="entry name" value="FMN-binding split barrel"/>
    <property type="match status" value="1"/>
</dbReference>
<reference evidence="5 6" key="1">
    <citation type="submission" date="2012-01" db="EMBL/GenBank/DDBJ databases">
        <title>Improved High-Quality Draft sequence of Saccharomonospora xinjiangensis XJ-54.</title>
        <authorList>
            <consortium name="US DOE Joint Genome Institute"/>
            <person name="Lucas S."/>
            <person name="Han J."/>
            <person name="Lapidus A."/>
            <person name="Cheng J.-F."/>
            <person name="Goodwin L."/>
            <person name="Pitluck S."/>
            <person name="Peters L."/>
            <person name="Mikhailova N."/>
            <person name="Teshima H."/>
            <person name="Detter J.C."/>
            <person name="Han C."/>
            <person name="Tapia R."/>
            <person name="Land M."/>
            <person name="Hauser L."/>
            <person name="Kyrpides N."/>
            <person name="Ivanova N."/>
            <person name="Pagani I."/>
            <person name="Brambilla E.-M."/>
            <person name="Klenk H.-P."/>
            <person name="Woyke T."/>
        </authorList>
    </citation>
    <scope>NUCLEOTIDE SEQUENCE [LARGE SCALE GENOMIC DNA]</scope>
    <source>
        <strain evidence="5 6">XJ-54</strain>
    </source>
</reference>
<dbReference type="RefSeq" id="WP_006239296.1">
    <property type="nucleotide sequence ID" value="NZ_JH636049.1"/>
</dbReference>
<dbReference type="HOGENOM" id="CLU_082385_0_0_11"/>
<dbReference type="AlphaFoldDB" id="I0V4U8"/>
<sequence>MTDFNNAIIEEFRANGGTVGGPFESARLLLLTTTGARSGKPHTVPLGFLHDGHGRMLVIASAAGSDRHPAWFHNLRADQRATVETGTFTFEAEAEILAGEERDEAFSRAVEADPGWAEYQRKTDRVIPVVALSPVAAKPSERPWGDDLVATHAMFRRELALVRQEIARSGPGLGAQLRINCLMVCRGLAHHHTAEDAELFPVLDERHPELEPVMRRLREEHRVVERLIEELEEAIQSADLSRDELRAKVDHLTEEIEAHLDYEESQLVSVLNNITG</sequence>
<evidence type="ECO:0000256" key="3">
    <source>
        <dbReference type="SAM" id="Coils"/>
    </source>
</evidence>
<dbReference type="PANTHER" id="PTHR39428:SF1">
    <property type="entry name" value="F420H(2)-DEPENDENT QUINONE REDUCTASE RV1261C"/>
    <property type="match status" value="1"/>
</dbReference>
<dbReference type="OrthoDB" id="8225825at2"/>
<evidence type="ECO:0000256" key="2">
    <source>
        <dbReference type="ARBA" id="ARBA00049106"/>
    </source>
</evidence>
<evidence type="ECO:0000313" key="5">
    <source>
        <dbReference type="EMBL" id="EID55151.1"/>
    </source>
</evidence>
<comment type="similarity">
    <text evidence="1">Belongs to the F420H(2)-dependent quinone reductase family.</text>
</comment>
<keyword evidence="3" id="KW-0175">Coiled coil</keyword>